<dbReference type="Proteomes" id="UP000265520">
    <property type="component" value="Unassembled WGS sequence"/>
</dbReference>
<comment type="caution">
    <text evidence="1">The sequence shown here is derived from an EMBL/GenBank/DDBJ whole genome shotgun (WGS) entry which is preliminary data.</text>
</comment>
<sequence>MPSASSSGGAAPSAEACLQPPKLQLSASSVG</sequence>
<proteinExistence type="predicted"/>
<protein>
    <submittedName>
        <fullName evidence="1">Uncharacterized protein</fullName>
    </submittedName>
</protein>
<name>A0A392SG95_9FABA</name>
<organism evidence="1 2">
    <name type="scientific">Trifolium medium</name>
    <dbReference type="NCBI Taxonomy" id="97028"/>
    <lineage>
        <taxon>Eukaryota</taxon>
        <taxon>Viridiplantae</taxon>
        <taxon>Streptophyta</taxon>
        <taxon>Embryophyta</taxon>
        <taxon>Tracheophyta</taxon>
        <taxon>Spermatophyta</taxon>
        <taxon>Magnoliopsida</taxon>
        <taxon>eudicotyledons</taxon>
        <taxon>Gunneridae</taxon>
        <taxon>Pentapetalae</taxon>
        <taxon>rosids</taxon>
        <taxon>fabids</taxon>
        <taxon>Fabales</taxon>
        <taxon>Fabaceae</taxon>
        <taxon>Papilionoideae</taxon>
        <taxon>50 kb inversion clade</taxon>
        <taxon>NPAAA clade</taxon>
        <taxon>Hologalegina</taxon>
        <taxon>IRL clade</taxon>
        <taxon>Trifolieae</taxon>
        <taxon>Trifolium</taxon>
    </lineage>
</organism>
<feature type="non-terminal residue" evidence="1">
    <location>
        <position position="31"/>
    </location>
</feature>
<dbReference type="AlphaFoldDB" id="A0A392SG95"/>
<accession>A0A392SG95</accession>
<dbReference type="EMBL" id="LXQA010369120">
    <property type="protein sequence ID" value="MCI47214.1"/>
    <property type="molecule type" value="Genomic_DNA"/>
</dbReference>
<reference evidence="1 2" key="1">
    <citation type="journal article" date="2018" name="Front. Plant Sci.">
        <title>Red Clover (Trifolium pratense) and Zigzag Clover (T. medium) - A Picture of Genomic Similarities and Differences.</title>
        <authorList>
            <person name="Dluhosova J."/>
            <person name="Istvanek J."/>
            <person name="Nedelnik J."/>
            <person name="Repkova J."/>
        </authorList>
    </citation>
    <scope>NUCLEOTIDE SEQUENCE [LARGE SCALE GENOMIC DNA]</scope>
    <source>
        <strain evidence="2">cv. 10/8</strain>
        <tissue evidence="1">Leaf</tissue>
    </source>
</reference>
<keyword evidence="2" id="KW-1185">Reference proteome</keyword>
<evidence type="ECO:0000313" key="1">
    <source>
        <dbReference type="EMBL" id="MCI47214.1"/>
    </source>
</evidence>
<evidence type="ECO:0000313" key="2">
    <source>
        <dbReference type="Proteomes" id="UP000265520"/>
    </source>
</evidence>